<proteinExistence type="predicted"/>
<sequence>MVDRRPLDRAPGPWTLYQHRHRHLYRGIDPCNVSLRSTLATKDCLMFTTNLRLLTAARGTFGTMNAMMPTLLIVSYATSSVILPRYTYEDNNGELQHSNNDSDLPDLAMWPIPPIVLGAVIL</sequence>
<evidence type="ECO:0000313" key="2">
    <source>
        <dbReference type="Proteomes" id="UP000076532"/>
    </source>
</evidence>
<reference evidence="1 2" key="1">
    <citation type="journal article" date="2016" name="Mol. Biol. Evol.">
        <title>Comparative Genomics of Early-Diverging Mushroom-Forming Fungi Provides Insights into the Origins of Lignocellulose Decay Capabilities.</title>
        <authorList>
            <person name="Nagy L.G."/>
            <person name="Riley R."/>
            <person name="Tritt A."/>
            <person name="Adam C."/>
            <person name="Daum C."/>
            <person name="Floudas D."/>
            <person name="Sun H."/>
            <person name="Yadav J.S."/>
            <person name="Pangilinan J."/>
            <person name="Larsson K.H."/>
            <person name="Matsuura K."/>
            <person name="Barry K."/>
            <person name="Labutti K."/>
            <person name="Kuo R."/>
            <person name="Ohm R.A."/>
            <person name="Bhattacharya S.S."/>
            <person name="Shirouzu T."/>
            <person name="Yoshinaga Y."/>
            <person name="Martin F.M."/>
            <person name="Grigoriev I.V."/>
            <person name="Hibbett D.S."/>
        </authorList>
    </citation>
    <scope>NUCLEOTIDE SEQUENCE [LARGE SCALE GENOMIC DNA]</scope>
    <source>
        <strain evidence="1 2">CBS 109695</strain>
    </source>
</reference>
<accession>A0A165XG77</accession>
<dbReference type="EMBL" id="KV417719">
    <property type="protein sequence ID" value="KZP08514.1"/>
    <property type="molecule type" value="Genomic_DNA"/>
</dbReference>
<dbReference type="Proteomes" id="UP000076532">
    <property type="component" value="Unassembled WGS sequence"/>
</dbReference>
<dbReference type="AlphaFoldDB" id="A0A165XG77"/>
<evidence type="ECO:0000313" key="1">
    <source>
        <dbReference type="EMBL" id="KZP08514.1"/>
    </source>
</evidence>
<dbReference type="OrthoDB" id="2688021at2759"/>
<gene>
    <name evidence="1" type="ORF">FIBSPDRAFT_261184</name>
</gene>
<keyword evidence="2" id="KW-1185">Reference proteome</keyword>
<protein>
    <submittedName>
        <fullName evidence="1">Uncharacterized protein</fullName>
    </submittedName>
</protein>
<name>A0A165XG77_9AGAM</name>
<organism evidence="1 2">
    <name type="scientific">Athelia psychrophila</name>
    <dbReference type="NCBI Taxonomy" id="1759441"/>
    <lineage>
        <taxon>Eukaryota</taxon>
        <taxon>Fungi</taxon>
        <taxon>Dikarya</taxon>
        <taxon>Basidiomycota</taxon>
        <taxon>Agaricomycotina</taxon>
        <taxon>Agaricomycetes</taxon>
        <taxon>Agaricomycetidae</taxon>
        <taxon>Atheliales</taxon>
        <taxon>Atheliaceae</taxon>
        <taxon>Athelia</taxon>
    </lineage>
</organism>